<name>A0A1H5YKM2_9GAMM</name>
<dbReference type="EMBL" id="FNVQ01000001">
    <property type="protein sequence ID" value="SEG24544.1"/>
    <property type="molecule type" value="Genomic_DNA"/>
</dbReference>
<evidence type="ECO:0000313" key="1">
    <source>
        <dbReference type="EMBL" id="SEG24544.1"/>
    </source>
</evidence>
<organism evidence="1 2">
    <name type="scientific">Marinobacterium lutimaris</name>
    <dbReference type="NCBI Taxonomy" id="568106"/>
    <lineage>
        <taxon>Bacteria</taxon>
        <taxon>Pseudomonadati</taxon>
        <taxon>Pseudomonadota</taxon>
        <taxon>Gammaproteobacteria</taxon>
        <taxon>Oceanospirillales</taxon>
        <taxon>Oceanospirillaceae</taxon>
        <taxon>Marinobacterium</taxon>
    </lineage>
</organism>
<evidence type="ECO:0000313" key="2">
    <source>
        <dbReference type="Proteomes" id="UP000236745"/>
    </source>
</evidence>
<protein>
    <submittedName>
        <fullName evidence="1">Uncharacterized protein</fullName>
    </submittedName>
</protein>
<sequence length="93" mass="10822">MKLSKGDKGVVGWWVDRQFANNPLFPEKCIAEKEDGKPGVSKKHVKAYKEWCKTSSKRSQIEEWIDKWLSKSERKALKQAVEKKEKEETPTQS</sequence>
<proteinExistence type="predicted"/>
<dbReference type="OrthoDB" id="6089143at2"/>
<reference evidence="1 2" key="1">
    <citation type="submission" date="2016-10" db="EMBL/GenBank/DDBJ databases">
        <authorList>
            <person name="de Groot N.N."/>
        </authorList>
    </citation>
    <scope>NUCLEOTIDE SEQUENCE [LARGE SCALE GENOMIC DNA]</scope>
    <source>
        <strain evidence="1 2">DSM 22012</strain>
    </source>
</reference>
<gene>
    <name evidence="1" type="ORF">SAMN05444390_1011802</name>
</gene>
<accession>A0A1H5YKM2</accession>
<dbReference type="RefSeq" id="WP_104002673.1">
    <property type="nucleotide sequence ID" value="NZ_FNVQ01000001.1"/>
</dbReference>
<keyword evidence="2" id="KW-1185">Reference proteome</keyword>
<dbReference type="AlphaFoldDB" id="A0A1H5YKM2"/>
<dbReference type="Proteomes" id="UP000236745">
    <property type="component" value="Unassembled WGS sequence"/>
</dbReference>